<protein>
    <submittedName>
        <fullName evidence="6">Radical SAM protein</fullName>
    </submittedName>
</protein>
<dbReference type="PANTHER" id="PTHR43288:SF2">
    <property type="entry name" value="RADICAL SAM CORE DOMAIN-CONTAINING PROTEIN"/>
    <property type="match status" value="1"/>
</dbReference>
<dbReference type="SUPFAM" id="SSF102114">
    <property type="entry name" value="Radical SAM enzymes"/>
    <property type="match status" value="1"/>
</dbReference>
<dbReference type="EMBL" id="CP024955">
    <property type="protein sequence ID" value="ATY85626.1"/>
    <property type="molecule type" value="Genomic_DNA"/>
</dbReference>
<evidence type="ECO:0000256" key="1">
    <source>
        <dbReference type="ARBA" id="ARBA00022691"/>
    </source>
</evidence>
<dbReference type="GO" id="GO:0051536">
    <property type="term" value="F:iron-sulfur cluster binding"/>
    <property type="evidence" value="ECO:0007669"/>
    <property type="project" value="UniProtKB-KW"/>
</dbReference>
<dbReference type="InterPro" id="IPR006638">
    <property type="entry name" value="Elp3/MiaA/NifB-like_rSAM"/>
</dbReference>
<accession>A0A2K8N8F2</accession>
<dbReference type="KEGG" id="kyr:CVV65_12400"/>
<dbReference type="OrthoDB" id="5420460at2"/>
<name>A0A2K8N8F2_9BACL</name>
<keyword evidence="1" id="KW-0949">S-adenosyl-L-methionine</keyword>
<organism evidence="6 7">
    <name type="scientific">Kyrpidia spormannii</name>
    <dbReference type="NCBI Taxonomy" id="2055160"/>
    <lineage>
        <taxon>Bacteria</taxon>
        <taxon>Bacillati</taxon>
        <taxon>Bacillota</taxon>
        <taxon>Bacilli</taxon>
        <taxon>Bacillales</taxon>
        <taxon>Alicyclobacillaceae</taxon>
        <taxon>Kyrpidia</taxon>
    </lineage>
</organism>
<evidence type="ECO:0000256" key="2">
    <source>
        <dbReference type="ARBA" id="ARBA00022723"/>
    </source>
</evidence>
<dbReference type="SFLD" id="SFLDG01113">
    <property type="entry name" value="Uncharacterised_Radical_SAM_Su"/>
    <property type="match status" value="1"/>
</dbReference>
<reference evidence="7" key="1">
    <citation type="submission" date="2017-11" db="EMBL/GenBank/DDBJ databases">
        <title>Complete Genome Sequence of Kyrpidia sp. Strain EA-1, a thermophilic, hydrogen-oxidizing Bacterium, isolated from the Azores.</title>
        <authorList>
            <person name="Reiner J.E."/>
            <person name="Lapp C.J."/>
            <person name="Bunk B."/>
            <person name="Gescher J."/>
        </authorList>
    </citation>
    <scope>NUCLEOTIDE SEQUENCE [LARGE SCALE GENOMIC DNA]</scope>
    <source>
        <strain evidence="7">EA-1</strain>
    </source>
</reference>
<dbReference type="Pfam" id="PF04055">
    <property type="entry name" value="Radical_SAM"/>
    <property type="match status" value="1"/>
</dbReference>
<evidence type="ECO:0000313" key="6">
    <source>
        <dbReference type="EMBL" id="ATY85626.1"/>
    </source>
</evidence>
<keyword evidence="3" id="KW-0408">Iron</keyword>
<proteinExistence type="predicted"/>
<evidence type="ECO:0000256" key="4">
    <source>
        <dbReference type="ARBA" id="ARBA00023014"/>
    </source>
</evidence>
<evidence type="ECO:0000259" key="5">
    <source>
        <dbReference type="PROSITE" id="PS51918"/>
    </source>
</evidence>
<dbReference type="SMART" id="SM00729">
    <property type="entry name" value="Elp3"/>
    <property type="match status" value="1"/>
</dbReference>
<keyword evidence="7" id="KW-1185">Reference proteome</keyword>
<sequence>MMLTTKAPWADLDLPSLVDQARELTDQFFPREILFAAPSQKYYDTGGYRNERRAFRTISVTGQACALRCEHCGTKVLDGMMPARVPGALAEIGAALVDEGARGVLISGGCLDDGSVPLDRFLEDIGRLKEKGLKVLVHTGLVRREIARGLKAAGVDQILLDIIGDDRTIREVYHLDRTTEAYRESLRILREEGLSAIPHVVVGLHFGEILGEWEALRMIREEGASQLVIVALQPLPGTGMAGVRSVSGDEVGKVLAAARIMMPDMPISLGCARPAGPEKRSMERWALRVGVQSIAYPLPETVAYAEQLGIRIRYHEQCCSVLN</sequence>
<keyword evidence="4" id="KW-0411">Iron-sulfur</keyword>
<dbReference type="GO" id="GO:0046872">
    <property type="term" value="F:metal ion binding"/>
    <property type="evidence" value="ECO:0007669"/>
    <property type="project" value="UniProtKB-KW"/>
</dbReference>
<evidence type="ECO:0000313" key="7">
    <source>
        <dbReference type="Proteomes" id="UP000231932"/>
    </source>
</evidence>
<dbReference type="GO" id="GO:0003824">
    <property type="term" value="F:catalytic activity"/>
    <property type="evidence" value="ECO:0007669"/>
    <property type="project" value="InterPro"/>
</dbReference>
<dbReference type="InterPro" id="IPR058240">
    <property type="entry name" value="rSAM_sf"/>
</dbReference>
<dbReference type="Proteomes" id="UP000231932">
    <property type="component" value="Chromosome"/>
</dbReference>
<keyword evidence="2" id="KW-0479">Metal-binding</keyword>
<dbReference type="InterPro" id="IPR007197">
    <property type="entry name" value="rSAM"/>
</dbReference>
<dbReference type="CDD" id="cd01335">
    <property type="entry name" value="Radical_SAM"/>
    <property type="match status" value="1"/>
</dbReference>
<dbReference type="Gene3D" id="3.20.20.70">
    <property type="entry name" value="Aldolase class I"/>
    <property type="match status" value="1"/>
</dbReference>
<gene>
    <name evidence="6" type="ORF">CVV65_12400</name>
</gene>
<feature type="domain" description="Radical SAM core" evidence="5">
    <location>
        <begin position="48"/>
        <end position="272"/>
    </location>
</feature>
<dbReference type="AlphaFoldDB" id="A0A2K8N8F2"/>
<dbReference type="PANTHER" id="PTHR43288">
    <property type="entry name" value="BIOTIN SYNTHASE-RELATED PROTEIN, RADICAL SAM SUPERFAMILY"/>
    <property type="match status" value="1"/>
</dbReference>
<dbReference type="RefSeq" id="WP_100668391.1">
    <property type="nucleotide sequence ID" value="NZ_CP024955.1"/>
</dbReference>
<evidence type="ECO:0000256" key="3">
    <source>
        <dbReference type="ARBA" id="ARBA00023004"/>
    </source>
</evidence>
<dbReference type="PROSITE" id="PS51918">
    <property type="entry name" value="RADICAL_SAM"/>
    <property type="match status" value="1"/>
</dbReference>
<dbReference type="SFLD" id="SFLDS00029">
    <property type="entry name" value="Radical_SAM"/>
    <property type="match status" value="1"/>
</dbReference>
<dbReference type="InterPro" id="IPR013785">
    <property type="entry name" value="Aldolase_TIM"/>
</dbReference>